<evidence type="ECO:0000313" key="1">
    <source>
        <dbReference type="EMBL" id="KAH0773059.1"/>
    </source>
</evidence>
<dbReference type="Proteomes" id="UP000826656">
    <property type="component" value="Unassembled WGS sequence"/>
</dbReference>
<reference evidence="1 2" key="1">
    <citation type="journal article" date="2021" name="bioRxiv">
        <title>Chromosome-scale and haplotype-resolved genome assembly of a tetraploid potato cultivar.</title>
        <authorList>
            <person name="Sun H."/>
            <person name="Jiao W.-B."/>
            <person name="Krause K."/>
            <person name="Campoy J.A."/>
            <person name="Goel M."/>
            <person name="Folz-Donahue K."/>
            <person name="Kukat C."/>
            <person name="Huettel B."/>
            <person name="Schneeberger K."/>
        </authorList>
    </citation>
    <scope>NUCLEOTIDE SEQUENCE [LARGE SCALE GENOMIC DNA]</scope>
    <source>
        <strain evidence="1">SolTubOtavaFocal</strain>
        <tissue evidence="1">Leaves</tissue>
    </source>
</reference>
<accession>A0ABQ7VX48</accession>
<protein>
    <submittedName>
        <fullName evidence="1">Uncharacterized protein</fullName>
    </submittedName>
</protein>
<evidence type="ECO:0000313" key="2">
    <source>
        <dbReference type="Proteomes" id="UP000826656"/>
    </source>
</evidence>
<name>A0ABQ7VX48_SOLTU</name>
<comment type="caution">
    <text evidence="1">The sequence shown here is derived from an EMBL/GenBank/DDBJ whole genome shotgun (WGS) entry which is preliminary data.</text>
</comment>
<gene>
    <name evidence="1" type="ORF">KY290_010196</name>
</gene>
<sequence>MEKNGCPPTAPLKGEVGEFPAMGCGRRGDVEMGSWLEFEVLTTTKLGCCRISLPCASPPRLLGQ</sequence>
<keyword evidence="2" id="KW-1185">Reference proteome</keyword>
<proteinExistence type="predicted"/>
<organism evidence="1 2">
    <name type="scientific">Solanum tuberosum</name>
    <name type="common">Potato</name>
    <dbReference type="NCBI Taxonomy" id="4113"/>
    <lineage>
        <taxon>Eukaryota</taxon>
        <taxon>Viridiplantae</taxon>
        <taxon>Streptophyta</taxon>
        <taxon>Embryophyta</taxon>
        <taxon>Tracheophyta</taxon>
        <taxon>Spermatophyta</taxon>
        <taxon>Magnoliopsida</taxon>
        <taxon>eudicotyledons</taxon>
        <taxon>Gunneridae</taxon>
        <taxon>Pentapetalae</taxon>
        <taxon>asterids</taxon>
        <taxon>lamiids</taxon>
        <taxon>Solanales</taxon>
        <taxon>Solanaceae</taxon>
        <taxon>Solanoideae</taxon>
        <taxon>Solaneae</taxon>
        <taxon>Solanum</taxon>
    </lineage>
</organism>
<dbReference type="EMBL" id="JAIVGD010000005">
    <property type="protein sequence ID" value="KAH0773059.1"/>
    <property type="molecule type" value="Genomic_DNA"/>
</dbReference>